<evidence type="ECO:0000259" key="2">
    <source>
        <dbReference type="PROSITE" id="PS51459"/>
    </source>
</evidence>
<dbReference type="Gene3D" id="1.10.3290.10">
    <property type="entry name" value="Fido-like domain"/>
    <property type="match status" value="1"/>
</dbReference>
<accession>A0A3M8SLL6</accession>
<dbReference type="SUPFAM" id="SSF140931">
    <property type="entry name" value="Fic-like"/>
    <property type="match status" value="1"/>
</dbReference>
<dbReference type="Proteomes" id="UP000267049">
    <property type="component" value="Unassembled WGS sequence"/>
</dbReference>
<evidence type="ECO:0000313" key="3">
    <source>
        <dbReference type="EMBL" id="RNF82248.1"/>
    </source>
</evidence>
<organism evidence="3 4">
    <name type="scientific">Montanilutibacter psychrotolerans</name>
    <dbReference type="NCBI Taxonomy" id="1327343"/>
    <lineage>
        <taxon>Bacteria</taxon>
        <taxon>Pseudomonadati</taxon>
        <taxon>Pseudomonadota</taxon>
        <taxon>Gammaproteobacteria</taxon>
        <taxon>Lysobacterales</taxon>
        <taxon>Lysobacteraceae</taxon>
        <taxon>Montanilutibacter</taxon>
    </lineage>
</organism>
<dbReference type="PANTHER" id="PTHR13504:SF38">
    <property type="entry name" value="FIDO DOMAIN-CONTAINING PROTEIN"/>
    <property type="match status" value="1"/>
</dbReference>
<evidence type="ECO:0000313" key="4">
    <source>
        <dbReference type="Proteomes" id="UP000267049"/>
    </source>
</evidence>
<evidence type="ECO:0000256" key="1">
    <source>
        <dbReference type="PIRSR" id="PIRSR640198-1"/>
    </source>
</evidence>
<proteinExistence type="predicted"/>
<dbReference type="InterPro" id="IPR040198">
    <property type="entry name" value="Fido_containing"/>
</dbReference>
<dbReference type="AlphaFoldDB" id="A0A3M8SLL6"/>
<reference evidence="3 4" key="1">
    <citation type="submission" date="2018-11" db="EMBL/GenBank/DDBJ databases">
        <title>Lysobacter cryohumiis sp. nov., isolated from soil in the Tianshan Mountains, Xinjiang, China.</title>
        <authorList>
            <person name="Luo Y."/>
            <person name="Sheng H."/>
        </authorList>
    </citation>
    <scope>NUCLEOTIDE SEQUENCE [LARGE SCALE GENOMIC DNA]</scope>
    <source>
        <strain evidence="3 4">ZS60</strain>
    </source>
</reference>
<protein>
    <submittedName>
        <fullName evidence="3">Cell filamentation protein Fic</fullName>
    </submittedName>
</protein>
<dbReference type="InterPro" id="IPR036597">
    <property type="entry name" value="Fido-like_dom_sf"/>
</dbReference>
<feature type="domain" description="Fido" evidence="2">
    <location>
        <begin position="61"/>
        <end position="206"/>
    </location>
</feature>
<dbReference type="EMBL" id="RIBS01000009">
    <property type="protein sequence ID" value="RNF82248.1"/>
    <property type="molecule type" value="Genomic_DNA"/>
</dbReference>
<keyword evidence="4" id="KW-1185">Reference proteome</keyword>
<name>A0A3M8SLL6_9GAMM</name>
<comment type="caution">
    <text evidence="3">The sequence shown here is derived from an EMBL/GenBank/DDBJ whole genome shotgun (WGS) entry which is preliminary data.</text>
</comment>
<dbReference type="Pfam" id="PF02661">
    <property type="entry name" value="Fic"/>
    <property type="match status" value="1"/>
</dbReference>
<dbReference type="InterPro" id="IPR003812">
    <property type="entry name" value="Fido"/>
</dbReference>
<dbReference type="OrthoDB" id="9807853at2"/>
<dbReference type="PROSITE" id="PS51459">
    <property type="entry name" value="FIDO"/>
    <property type="match status" value="1"/>
</dbReference>
<dbReference type="RefSeq" id="WP_123088976.1">
    <property type="nucleotide sequence ID" value="NZ_RIBS01000009.1"/>
</dbReference>
<sequence length="220" mass="24437">MTPGRYVVDGSEGAFQPGSRGRVLANRPGIVRVREMQRAETQTLLALTDALLDEVGVAQRFTTNDLRDWHRRWLGGVYPWAGDYRQVNMGKGGFQFASAHLIAGLMTTFQRDVLAECTPCEGMDEASLSAAMARTHAEFILVHPFREGNGRLVRLLNTLMALQAGWPILDFSGIRGRKKQEYIGAIHAAMDRDYQLLETIFAGVLRRTRRTATSSSGGRP</sequence>
<feature type="active site" evidence="1">
    <location>
        <position position="143"/>
    </location>
</feature>
<dbReference type="PANTHER" id="PTHR13504">
    <property type="entry name" value="FIDO DOMAIN-CONTAINING PROTEIN DDB_G0283145"/>
    <property type="match status" value="1"/>
</dbReference>
<gene>
    <name evidence="3" type="ORF">EER27_15150</name>
</gene>